<dbReference type="Proteomes" id="UP001501536">
    <property type="component" value="Unassembled WGS sequence"/>
</dbReference>
<proteinExistence type="predicted"/>
<evidence type="ECO:0000313" key="2">
    <source>
        <dbReference type="EMBL" id="GAA3700573.1"/>
    </source>
</evidence>
<dbReference type="PANTHER" id="PTHR30199:SF0">
    <property type="entry name" value="INNER MEMBRANE PROTEIN YDCO"/>
    <property type="match status" value="1"/>
</dbReference>
<dbReference type="NCBIfam" id="TIGR00843">
    <property type="entry name" value="benE"/>
    <property type="match status" value="1"/>
</dbReference>
<feature type="transmembrane region" description="Helical" evidence="1">
    <location>
        <begin position="320"/>
        <end position="341"/>
    </location>
</feature>
<evidence type="ECO:0000256" key="1">
    <source>
        <dbReference type="SAM" id="Phobius"/>
    </source>
</evidence>
<feature type="transmembrane region" description="Helical" evidence="1">
    <location>
        <begin position="289"/>
        <end position="313"/>
    </location>
</feature>
<name>A0ABP7D4J0_9MICC</name>
<feature type="transmembrane region" description="Helical" evidence="1">
    <location>
        <begin position="43"/>
        <end position="63"/>
    </location>
</feature>
<dbReference type="PANTHER" id="PTHR30199">
    <property type="entry name" value="MFS FAMILY TRANSPORTER, PREDICTED SUBSTRATE BENZOATE"/>
    <property type="match status" value="1"/>
</dbReference>
<sequence length="391" mass="39250">MPTISDLSQPVSAGIVGAVTGFASSFAIVLAGLTAVGATPGQLSSALLVLCLAQGGLAMLLSWRYRMPVSFAWSTPGAALLVTAGAVTDDFAAAVGGFVLCAALIVLTGCWPVLGRLINRIPPSIAAAMLAGILFPICLAPVTAAVELPLVALPIILVWLVLQRFAPRWAVPAAMAATAVGVAFVAEPSAAGQPGWPALALVAPVWDPAVMVALGVPLYIVTMAGQNIPGFAVLTTFGYRRDISRSVLLSTGAASGLGALAAAPPMNLAALSAAIMAGPDAHADTERRWIAAFAGGATYLVLGLAAPLATLLVEAAPPSLIQAAAGLALMGAMINAVGTAFERPDHRLVALGTFLVVASGTTIAGVGSAFWGLVAGGFLLLTVRRAPRAPS</sequence>
<gene>
    <name evidence="2" type="ORF">GCM10022377_12330</name>
</gene>
<organism evidence="2 3">
    <name type="scientific">Zhihengliuella alba</name>
    <dbReference type="NCBI Taxonomy" id="547018"/>
    <lineage>
        <taxon>Bacteria</taxon>
        <taxon>Bacillati</taxon>
        <taxon>Actinomycetota</taxon>
        <taxon>Actinomycetes</taxon>
        <taxon>Micrococcales</taxon>
        <taxon>Micrococcaceae</taxon>
        <taxon>Zhihengliuella</taxon>
    </lineage>
</organism>
<keyword evidence="1" id="KW-0812">Transmembrane</keyword>
<feature type="transmembrane region" description="Helical" evidence="1">
    <location>
        <begin position="12"/>
        <end position="37"/>
    </location>
</feature>
<feature type="transmembrane region" description="Helical" evidence="1">
    <location>
        <begin position="121"/>
        <end position="137"/>
    </location>
</feature>
<feature type="transmembrane region" description="Helical" evidence="1">
    <location>
        <begin position="353"/>
        <end position="381"/>
    </location>
</feature>
<comment type="caution">
    <text evidence="2">The sequence shown here is derived from an EMBL/GenBank/DDBJ whole genome shotgun (WGS) entry which is preliminary data.</text>
</comment>
<dbReference type="RefSeq" id="WP_344881594.1">
    <property type="nucleotide sequence ID" value="NZ_BAABCJ010000002.1"/>
</dbReference>
<keyword evidence="3" id="KW-1185">Reference proteome</keyword>
<feature type="transmembrane region" description="Helical" evidence="1">
    <location>
        <begin position="247"/>
        <end position="277"/>
    </location>
</feature>
<feature type="transmembrane region" description="Helical" evidence="1">
    <location>
        <begin position="70"/>
        <end position="87"/>
    </location>
</feature>
<evidence type="ECO:0000313" key="3">
    <source>
        <dbReference type="Proteomes" id="UP001501536"/>
    </source>
</evidence>
<reference evidence="3" key="1">
    <citation type="journal article" date="2019" name="Int. J. Syst. Evol. Microbiol.">
        <title>The Global Catalogue of Microorganisms (GCM) 10K type strain sequencing project: providing services to taxonomists for standard genome sequencing and annotation.</title>
        <authorList>
            <consortium name="The Broad Institute Genomics Platform"/>
            <consortium name="The Broad Institute Genome Sequencing Center for Infectious Disease"/>
            <person name="Wu L."/>
            <person name="Ma J."/>
        </authorList>
    </citation>
    <scope>NUCLEOTIDE SEQUENCE [LARGE SCALE GENOMIC DNA]</scope>
    <source>
        <strain evidence="3">JCM 16961</strain>
    </source>
</reference>
<dbReference type="InterPro" id="IPR004711">
    <property type="entry name" value="Benzoate_Transporter"/>
</dbReference>
<dbReference type="Pfam" id="PF03594">
    <property type="entry name" value="BenE"/>
    <property type="match status" value="1"/>
</dbReference>
<accession>A0ABP7D4J0</accession>
<feature type="transmembrane region" description="Helical" evidence="1">
    <location>
        <begin position="169"/>
        <end position="186"/>
    </location>
</feature>
<feature type="transmembrane region" description="Helical" evidence="1">
    <location>
        <begin position="143"/>
        <end position="162"/>
    </location>
</feature>
<keyword evidence="1" id="KW-1133">Transmembrane helix</keyword>
<keyword evidence="1" id="KW-0472">Membrane</keyword>
<dbReference type="EMBL" id="BAABCJ010000002">
    <property type="protein sequence ID" value="GAA3700573.1"/>
    <property type="molecule type" value="Genomic_DNA"/>
</dbReference>
<feature type="transmembrane region" description="Helical" evidence="1">
    <location>
        <begin position="93"/>
        <end position="114"/>
    </location>
</feature>
<protein>
    <submittedName>
        <fullName evidence="2">Benzoate/H(+) symporter BenE family transporter</fullName>
    </submittedName>
</protein>